<accession>A0A2D1QJY0</accession>
<evidence type="ECO:0000313" key="2">
    <source>
        <dbReference type="Proteomes" id="UP000222916"/>
    </source>
</evidence>
<sequence>MLGRTAHSSVIPVASDISAATSVADHGWYEVKNGWFLDTHEALASWTTNRARSTFNSSSNALQAGLLYSFDSY</sequence>
<reference evidence="2" key="1">
    <citation type="journal article" date="2018" name="BMC Genomics">
        <title>The complete and fully assembled genome sequence of Aeromonas salmonicida subsp. pectinolytica and its comparative analysis with other Aeromonas species: investigation of the mobilome in environmental and pathogenic strains.</title>
        <authorList>
            <person name="Pfeiffer F."/>
            <person name="Zamora-Lagos M.A."/>
            <person name="Blettinger M."/>
            <person name="Yeroslaviz A."/>
            <person name="Dahl A."/>
            <person name="Gruber S."/>
            <person name="Habermann B.H."/>
        </authorList>
    </citation>
    <scope>NUCLEOTIDE SEQUENCE [LARGE SCALE GENOMIC DNA]</scope>
    <source>
        <strain evidence="2">34mel</strain>
    </source>
</reference>
<gene>
    <name evidence="1" type="ORF">Asalp_34260</name>
</gene>
<name>A0A2D1QJY0_AERSA</name>
<dbReference type="EMBL" id="CP022426">
    <property type="protein sequence ID" value="ATP10523.1"/>
    <property type="molecule type" value="Genomic_DNA"/>
</dbReference>
<evidence type="ECO:0000313" key="1">
    <source>
        <dbReference type="EMBL" id="ATP10523.1"/>
    </source>
</evidence>
<organism evidence="1 2">
    <name type="scientific">Aeromonas salmonicida subsp. pectinolytica 34mel</name>
    <dbReference type="NCBI Taxonomy" id="1324960"/>
    <lineage>
        <taxon>Bacteria</taxon>
        <taxon>Pseudomonadati</taxon>
        <taxon>Pseudomonadota</taxon>
        <taxon>Gammaproteobacteria</taxon>
        <taxon>Aeromonadales</taxon>
        <taxon>Aeromonadaceae</taxon>
        <taxon>Aeromonas</taxon>
    </lineage>
</organism>
<protein>
    <submittedName>
        <fullName evidence="1">Uncharacterized protein</fullName>
    </submittedName>
</protein>
<dbReference type="Proteomes" id="UP000222916">
    <property type="component" value="Chromosome"/>
</dbReference>
<proteinExistence type="predicted"/>
<dbReference type="AlphaFoldDB" id="A0A2D1QJY0"/>